<protein>
    <submittedName>
        <fullName evidence="1">Uncharacterized protein</fullName>
    </submittedName>
</protein>
<name>A0ABS6LUP6_9GAMM</name>
<reference evidence="1 2" key="1">
    <citation type="submission" date="2021-03" db="EMBL/GenBank/DDBJ databases">
        <title>Five novel Rahnella species.</title>
        <authorList>
            <person name="Brady C."/>
            <person name="Asselin J."/>
            <person name="Beer S."/>
            <person name="Bruberg M.B."/>
            <person name="Crampton B."/>
            <person name="Venter S."/>
            <person name="Arnold D."/>
            <person name="Denman S."/>
        </authorList>
    </citation>
    <scope>NUCLEOTIDE SEQUENCE [LARGE SCALE GENOMIC DNA]</scope>
    <source>
        <strain evidence="1 2">H11b</strain>
    </source>
</reference>
<dbReference type="Proteomes" id="UP000734343">
    <property type="component" value="Unassembled WGS sequence"/>
</dbReference>
<evidence type="ECO:0000313" key="2">
    <source>
        <dbReference type="Proteomes" id="UP000734343"/>
    </source>
</evidence>
<comment type="caution">
    <text evidence="1">The sequence shown here is derived from an EMBL/GenBank/DDBJ whole genome shotgun (WGS) entry which is preliminary data.</text>
</comment>
<sequence>MKPGDLNATINQSAPVAFTADPAFKKNCDLICIHHLDKLAEFKNSEEQIFEIEEDPHFYKKYVLYYSDTEVEAIKGLNFAKLNELISDKKQFDAYKKEPTSATKYSAAAKIFIKLPFLALNINKVELVPLRLQIEEAVAEVDLTKTYETVQKYDQLNAEDLIKELISDELANFQN</sequence>
<organism evidence="1 2">
    <name type="scientific">Rahnella bonaserana</name>
    <dbReference type="NCBI Taxonomy" id="2816248"/>
    <lineage>
        <taxon>Bacteria</taxon>
        <taxon>Pseudomonadati</taxon>
        <taxon>Pseudomonadota</taxon>
        <taxon>Gammaproteobacteria</taxon>
        <taxon>Enterobacterales</taxon>
        <taxon>Yersiniaceae</taxon>
        <taxon>Rahnella</taxon>
    </lineage>
</organism>
<proteinExistence type="predicted"/>
<evidence type="ECO:0000313" key="1">
    <source>
        <dbReference type="EMBL" id="MBU9855817.1"/>
    </source>
</evidence>
<keyword evidence="2" id="KW-1185">Reference proteome</keyword>
<gene>
    <name evidence="1" type="ORF">J1778_11075</name>
</gene>
<dbReference type="EMBL" id="JAFMOW010000061">
    <property type="protein sequence ID" value="MBU9855817.1"/>
    <property type="molecule type" value="Genomic_DNA"/>
</dbReference>
<dbReference type="InterPro" id="IPR046905">
    <property type="entry name" value="ABC-3C_MC1"/>
</dbReference>
<dbReference type="Pfam" id="PF20289">
    <property type="entry name" value="MComp1"/>
    <property type="match status" value="1"/>
</dbReference>
<accession>A0ABS6LUP6</accession>